<keyword evidence="4" id="KW-1185">Reference proteome</keyword>
<dbReference type="CDD" id="cd00254">
    <property type="entry name" value="LT-like"/>
    <property type="match status" value="1"/>
</dbReference>
<feature type="domain" description="Transglycosylase SLT" evidence="2">
    <location>
        <begin position="295"/>
        <end position="395"/>
    </location>
</feature>
<sequence>MPRSRGMSEKIDSLLVELGLETDARSFRQAEGLFNNLRSAALKLGATVGGVATAHQMTYGFARANDVVGKFADNLGVSVELVDGLGHALQRSGGNATDAFRTIQSLTDLMAGIRMGDTAALEEAARWGFDPSAVLEATSMADALERIADATAGMSPMARQNVLNALGLGSQAEMTLLAGGSQAIRDYMAEAEQLAPMTRRHAELSAELNDETLRLRRAFKGLTDEISLRTIPRLIDATQLMTRMVSREEGESVEQFRERFGGEETDSTGRIANFIRMLIRSDDAPKLLPRGRDTSSTVSPEVMEALARVESGGRHRDASGNLTQSPAGALGRYQIMPATGMSPGFGVAPLRNDSEAEHRRFAEEYLSALLHQFDGDMEKALAAYNWGPGNVMQHGDDWRHHAPDETLQYVPKVLDELRRMPHGDLMPDELAYQPSPDELIPRATGRSCVRETCA</sequence>
<dbReference type="SUPFAM" id="SSF53955">
    <property type="entry name" value="Lysozyme-like"/>
    <property type="match status" value="1"/>
</dbReference>
<dbReference type="Pfam" id="PF01464">
    <property type="entry name" value="SLT"/>
    <property type="match status" value="1"/>
</dbReference>
<dbReference type="KEGG" id="htx:EKK97_14040"/>
<organism evidence="3 4">
    <name type="scientific">Billgrantia tianxiuensis</name>
    <dbReference type="NCBI Taxonomy" id="2497861"/>
    <lineage>
        <taxon>Bacteria</taxon>
        <taxon>Pseudomonadati</taxon>
        <taxon>Pseudomonadota</taxon>
        <taxon>Gammaproteobacteria</taxon>
        <taxon>Oceanospirillales</taxon>
        <taxon>Halomonadaceae</taxon>
        <taxon>Billgrantia</taxon>
    </lineage>
</organism>
<protein>
    <recommendedName>
        <fullName evidence="2">Transglycosylase SLT domain-containing protein</fullName>
    </recommendedName>
</protein>
<dbReference type="EMBL" id="CP035042">
    <property type="protein sequence ID" value="QHC50486.1"/>
    <property type="molecule type" value="Genomic_DNA"/>
</dbReference>
<dbReference type="Proteomes" id="UP000464013">
    <property type="component" value="Chromosome"/>
</dbReference>
<evidence type="ECO:0000256" key="1">
    <source>
        <dbReference type="ARBA" id="ARBA00007734"/>
    </source>
</evidence>
<dbReference type="PANTHER" id="PTHR37423">
    <property type="entry name" value="SOLUBLE LYTIC MUREIN TRANSGLYCOSYLASE-RELATED"/>
    <property type="match status" value="1"/>
</dbReference>
<dbReference type="AlphaFoldDB" id="A0A6I6SPJ0"/>
<accession>A0A6I6SPJ0</accession>
<dbReference type="InterPro" id="IPR023346">
    <property type="entry name" value="Lysozyme-like_dom_sf"/>
</dbReference>
<reference evidence="3 4" key="1">
    <citation type="submission" date="2019-01" db="EMBL/GenBank/DDBJ databases">
        <title>Complete genome of a denitifying bacterium Halomons sp. BC-M4-5.</title>
        <authorList>
            <person name="Wang L."/>
            <person name="Shao Z."/>
        </authorList>
    </citation>
    <scope>NUCLEOTIDE SEQUENCE [LARGE SCALE GENOMIC DNA]</scope>
    <source>
        <strain evidence="3 4">BC-M4-5</strain>
    </source>
</reference>
<proteinExistence type="inferred from homology"/>
<name>A0A6I6SPJ0_9GAMM</name>
<dbReference type="InterPro" id="IPR008258">
    <property type="entry name" value="Transglycosylase_SLT_dom_1"/>
</dbReference>
<evidence type="ECO:0000313" key="4">
    <source>
        <dbReference type="Proteomes" id="UP000464013"/>
    </source>
</evidence>
<dbReference type="Gene3D" id="1.10.530.10">
    <property type="match status" value="1"/>
</dbReference>
<dbReference type="PANTHER" id="PTHR37423:SF2">
    <property type="entry name" value="MEMBRANE-BOUND LYTIC MUREIN TRANSGLYCOSYLASE C"/>
    <property type="match status" value="1"/>
</dbReference>
<comment type="similarity">
    <text evidence="1">Belongs to the transglycosylase Slt family.</text>
</comment>
<gene>
    <name evidence="3" type="ORF">EKK97_14040</name>
</gene>
<evidence type="ECO:0000313" key="3">
    <source>
        <dbReference type="EMBL" id="QHC50486.1"/>
    </source>
</evidence>
<evidence type="ECO:0000259" key="2">
    <source>
        <dbReference type="Pfam" id="PF01464"/>
    </source>
</evidence>